<gene>
    <name evidence="4" type="ORF">GCM10023225_04410</name>
</gene>
<reference evidence="5" key="1">
    <citation type="journal article" date="2019" name="Int. J. Syst. Evol. Microbiol.">
        <title>The Global Catalogue of Microorganisms (GCM) 10K type strain sequencing project: providing services to taxonomists for standard genome sequencing and annotation.</title>
        <authorList>
            <consortium name="The Broad Institute Genomics Platform"/>
            <consortium name="The Broad Institute Genome Sequencing Center for Infectious Disease"/>
            <person name="Wu L."/>
            <person name="Ma J."/>
        </authorList>
    </citation>
    <scope>NUCLEOTIDE SEQUENCE [LARGE SCALE GENOMIC DNA]</scope>
    <source>
        <strain evidence="5">JCM 18126</strain>
    </source>
</reference>
<dbReference type="InterPro" id="IPR027806">
    <property type="entry name" value="HARBI1_dom"/>
</dbReference>
<protein>
    <recommendedName>
        <fullName evidence="3">DDE Tnp4 domain-containing protein</fullName>
    </recommendedName>
</protein>
<dbReference type="Proteomes" id="UP001501195">
    <property type="component" value="Unassembled WGS sequence"/>
</dbReference>
<evidence type="ECO:0000256" key="1">
    <source>
        <dbReference type="ARBA" id="ARBA00001968"/>
    </source>
</evidence>
<sequence>MRGLPVLADKGYTGAGAGVRVPVRRPGGGQVLDPSTRGWNTYVNAERAFVEHGIAHLKTRWRALARVTLCPWRISAIIATALMLSTWEGRY</sequence>
<name>A0ABP9H9A7_9ACTN</name>
<dbReference type="Pfam" id="PF13359">
    <property type="entry name" value="DDE_Tnp_4"/>
    <property type="match status" value="1"/>
</dbReference>
<keyword evidence="5" id="KW-1185">Reference proteome</keyword>
<organism evidence="4 5">
    <name type="scientific">Kineococcus glutinatus</name>
    <dbReference type="NCBI Taxonomy" id="1070872"/>
    <lineage>
        <taxon>Bacteria</taxon>
        <taxon>Bacillati</taxon>
        <taxon>Actinomycetota</taxon>
        <taxon>Actinomycetes</taxon>
        <taxon>Kineosporiales</taxon>
        <taxon>Kineosporiaceae</taxon>
        <taxon>Kineococcus</taxon>
    </lineage>
</organism>
<feature type="domain" description="DDE Tnp4" evidence="3">
    <location>
        <begin position="3"/>
        <end position="84"/>
    </location>
</feature>
<proteinExistence type="predicted"/>
<keyword evidence="2" id="KW-0479">Metal-binding</keyword>
<accession>A0ABP9H9A7</accession>
<comment type="cofactor">
    <cofactor evidence="1">
        <name>a divalent metal cation</name>
        <dbReference type="ChEBI" id="CHEBI:60240"/>
    </cofactor>
</comment>
<evidence type="ECO:0000313" key="5">
    <source>
        <dbReference type="Proteomes" id="UP001501195"/>
    </source>
</evidence>
<evidence type="ECO:0000256" key="2">
    <source>
        <dbReference type="ARBA" id="ARBA00022723"/>
    </source>
</evidence>
<evidence type="ECO:0000259" key="3">
    <source>
        <dbReference type="Pfam" id="PF13359"/>
    </source>
</evidence>
<comment type="caution">
    <text evidence="4">The sequence shown here is derived from an EMBL/GenBank/DDBJ whole genome shotgun (WGS) entry which is preliminary data.</text>
</comment>
<dbReference type="EMBL" id="BAABIL010000051">
    <property type="protein sequence ID" value="GAA4964437.1"/>
    <property type="molecule type" value="Genomic_DNA"/>
</dbReference>
<evidence type="ECO:0000313" key="4">
    <source>
        <dbReference type="EMBL" id="GAA4964437.1"/>
    </source>
</evidence>